<keyword evidence="7 12" id="KW-0808">Transferase</keyword>
<evidence type="ECO:0000256" key="2">
    <source>
        <dbReference type="ARBA" id="ARBA00005369"/>
    </source>
</evidence>
<sequence length="391" mass="41469">MTSTPSAPDGRPAALTRELAASGHLSDPAWHTVFERVPRHRFLPDPIWAPDALDEDQWVPVPRSDPYWWDNAYVDAAVVTQVDDGKPAGPDGRGLLPTSAASQPSLVAGMLDALGARGDETVLEIGTATGYNCALLCERFSSRNVTSVEIDPVLGEQAAANLNATGHAPRLVVGDGALGVPERAPFDRVLATVAARRVPAAWITQTRPGGLIVTPWTTGYTSGVLVRLTVGDDGTASGPILGDAGFMGLRQERVTGGLWDFVDEDAPGVADERIGFSPALLSDRDPGRDLVVGLLVPGLAYGRYDGPEGSGEATVYVYDRAGSWAVGEFVPGRNDYEAHRYGPRDLWAEIEAAHTAWEAAGSPGRDRLGLTVTTTGDHRLWTDHPGNVLGV</sequence>
<dbReference type="AlphaFoldDB" id="A0A4R6UFH0"/>
<evidence type="ECO:0000256" key="10">
    <source>
        <dbReference type="ARBA" id="ARBA00031323"/>
    </source>
</evidence>
<name>A0A4R6UFH0_9ACTN</name>
<keyword evidence="6 12" id="KW-0489">Methyltransferase</keyword>
<dbReference type="EMBL" id="SNYN01000031">
    <property type="protein sequence ID" value="TDQ45488.1"/>
    <property type="molecule type" value="Genomic_DNA"/>
</dbReference>
<evidence type="ECO:0000256" key="8">
    <source>
        <dbReference type="ARBA" id="ARBA00022691"/>
    </source>
</evidence>
<evidence type="ECO:0000256" key="1">
    <source>
        <dbReference type="ARBA" id="ARBA00004496"/>
    </source>
</evidence>
<proteinExistence type="inferred from homology"/>
<evidence type="ECO:0000256" key="9">
    <source>
        <dbReference type="ARBA" id="ARBA00030757"/>
    </source>
</evidence>
<evidence type="ECO:0000256" key="6">
    <source>
        <dbReference type="ARBA" id="ARBA00022603"/>
    </source>
</evidence>
<dbReference type="Proteomes" id="UP000295281">
    <property type="component" value="Unassembled WGS sequence"/>
</dbReference>
<gene>
    <name evidence="12" type="ORF">EV190_1315</name>
</gene>
<dbReference type="PANTHER" id="PTHR11579:SF0">
    <property type="entry name" value="PROTEIN-L-ISOASPARTATE(D-ASPARTATE) O-METHYLTRANSFERASE"/>
    <property type="match status" value="1"/>
</dbReference>
<dbReference type="PANTHER" id="PTHR11579">
    <property type="entry name" value="PROTEIN-L-ISOASPARTATE O-METHYLTRANSFERASE"/>
    <property type="match status" value="1"/>
</dbReference>
<keyword evidence="13" id="KW-1185">Reference proteome</keyword>
<dbReference type="GO" id="GO:0005737">
    <property type="term" value="C:cytoplasm"/>
    <property type="evidence" value="ECO:0007669"/>
    <property type="project" value="UniProtKB-SubCell"/>
</dbReference>
<organism evidence="12 13">
    <name type="scientific">Actinorugispora endophytica</name>
    <dbReference type="NCBI Taxonomy" id="1605990"/>
    <lineage>
        <taxon>Bacteria</taxon>
        <taxon>Bacillati</taxon>
        <taxon>Actinomycetota</taxon>
        <taxon>Actinomycetes</taxon>
        <taxon>Streptosporangiales</taxon>
        <taxon>Nocardiopsidaceae</taxon>
        <taxon>Actinorugispora</taxon>
    </lineage>
</organism>
<keyword evidence="5" id="KW-0963">Cytoplasm</keyword>
<dbReference type="InterPro" id="IPR000682">
    <property type="entry name" value="PCMT"/>
</dbReference>
<evidence type="ECO:0000313" key="12">
    <source>
        <dbReference type="EMBL" id="TDQ45488.1"/>
    </source>
</evidence>
<evidence type="ECO:0000256" key="3">
    <source>
        <dbReference type="ARBA" id="ARBA00011890"/>
    </source>
</evidence>
<evidence type="ECO:0000256" key="11">
    <source>
        <dbReference type="ARBA" id="ARBA00031350"/>
    </source>
</evidence>
<protein>
    <recommendedName>
        <fullName evidence="4">Protein-L-isoaspartate O-methyltransferase</fullName>
        <ecNumber evidence="3">2.1.1.77</ecNumber>
    </recommendedName>
    <alternativeName>
        <fullName evidence="11">L-isoaspartyl protein carboxyl methyltransferase</fullName>
    </alternativeName>
    <alternativeName>
        <fullName evidence="9">Protein L-isoaspartyl methyltransferase</fullName>
    </alternativeName>
    <alternativeName>
        <fullName evidence="10">Protein-beta-aspartate methyltransferase</fullName>
    </alternativeName>
</protein>
<dbReference type="OrthoDB" id="4035289at2"/>
<keyword evidence="8" id="KW-0949">S-adenosyl-L-methionine</keyword>
<dbReference type="RefSeq" id="WP_133743478.1">
    <property type="nucleotide sequence ID" value="NZ_SNYN01000031.1"/>
</dbReference>
<dbReference type="Pfam" id="PF01135">
    <property type="entry name" value="PCMT"/>
    <property type="match status" value="1"/>
</dbReference>
<comment type="subcellular location">
    <subcellularLocation>
        <location evidence="1">Cytoplasm</location>
    </subcellularLocation>
</comment>
<dbReference type="GO" id="GO:0004719">
    <property type="term" value="F:protein-L-isoaspartate (D-aspartate) O-methyltransferase activity"/>
    <property type="evidence" value="ECO:0007669"/>
    <property type="project" value="UniProtKB-EC"/>
</dbReference>
<comment type="similarity">
    <text evidence="2">Belongs to the methyltransferase superfamily. L-isoaspartyl/D-aspartyl protein methyltransferase family.</text>
</comment>
<dbReference type="SUPFAM" id="SSF53335">
    <property type="entry name" value="S-adenosyl-L-methionine-dependent methyltransferases"/>
    <property type="match status" value="1"/>
</dbReference>
<evidence type="ECO:0000256" key="7">
    <source>
        <dbReference type="ARBA" id="ARBA00022679"/>
    </source>
</evidence>
<accession>A0A4R6UFH0</accession>
<dbReference type="EC" id="2.1.1.77" evidence="3"/>
<comment type="caution">
    <text evidence="12">The sequence shown here is derived from an EMBL/GenBank/DDBJ whole genome shotgun (WGS) entry which is preliminary data.</text>
</comment>
<dbReference type="InterPro" id="IPR029063">
    <property type="entry name" value="SAM-dependent_MTases_sf"/>
</dbReference>
<dbReference type="CDD" id="cd02440">
    <property type="entry name" value="AdoMet_MTases"/>
    <property type="match status" value="1"/>
</dbReference>
<reference evidence="12 13" key="1">
    <citation type="submission" date="2019-03" db="EMBL/GenBank/DDBJ databases">
        <title>Genomic Encyclopedia of Type Strains, Phase IV (KMG-IV): sequencing the most valuable type-strain genomes for metagenomic binning, comparative biology and taxonomic classification.</title>
        <authorList>
            <person name="Goeker M."/>
        </authorList>
    </citation>
    <scope>NUCLEOTIDE SEQUENCE [LARGE SCALE GENOMIC DNA]</scope>
    <source>
        <strain evidence="12 13">DSM 46770</strain>
    </source>
</reference>
<dbReference type="GO" id="GO:0032259">
    <property type="term" value="P:methylation"/>
    <property type="evidence" value="ECO:0007669"/>
    <property type="project" value="UniProtKB-KW"/>
</dbReference>
<evidence type="ECO:0000313" key="13">
    <source>
        <dbReference type="Proteomes" id="UP000295281"/>
    </source>
</evidence>
<evidence type="ECO:0000256" key="5">
    <source>
        <dbReference type="ARBA" id="ARBA00022490"/>
    </source>
</evidence>
<dbReference type="Gene3D" id="3.40.50.150">
    <property type="entry name" value="Vaccinia Virus protein VP39"/>
    <property type="match status" value="1"/>
</dbReference>
<evidence type="ECO:0000256" key="4">
    <source>
        <dbReference type="ARBA" id="ARBA00013346"/>
    </source>
</evidence>